<accession>A0ABW3B3L1</accession>
<organism evidence="1 2">
    <name type="scientific">Maribacter chungangensis</name>
    <dbReference type="NCBI Taxonomy" id="1069117"/>
    <lineage>
        <taxon>Bacteria</taxon>
        <taxon>Pseudomonadati</taxon>
        <taxon>Bacteroidota</taxon>
        <taxon>Flavobacteriia</taxon>
        <taxon>Flavobacteriales</taxon>
        <taxon>Flavobacteriaceae</taxon>
        <taxon>Maribacter</taxon>
    </lineage>
</organism>
<comment type="caution">
    <text evidence="1">The sequence shown here is derived from an EMBL/GenBank/DDBJ whole genome shotgun (WGS) entry which is preliminary data.</text>
</comment>
<keyword evidence="2" id="KW-1185">Reference proteome</keyword>
<dbReference type="RefSeq" id="WP_379934149.1">
    <property type="nucleotide sequence ID" value="NZ_JBHTHY010000006.1"/>
</dbReference>
<dbReference type="Proteomes" id="UP001597012">
    <property type="component" value="Unassembled WGS sequence"/>
</dbReference>
<evidence type="ECO:0000313" key="1">
    <source>
        <dbReference type="EMBL" id="MFD0797715.1"/>
    </source>
</evidence>
<sequence length="278" mass="31188">MHKYTYILAILFIFISCEDVIDVELDTEPSRLNVDAVIRLDTSKSITTATVKVGLSSSFFEENQAVSVDRIVIENAEYQGTDAGDQNTLVFNETETGVYEASKNTAFFTSGALVMTINYEGAVFEAKTNFTPSVPFDSLVQGDAVLFSGDETEIVVSFTDIPDMDNFYVFDFDFNEFLVSEDEFYPGQRFEFSYFYEDLEPGSRLNISILGADEGFFNYMNQLIVQSGGNQGPFQTPLGTVRGNFTNVSETKEVDRRTNFALGYFAVVQEFKETITIQ</sequence>
<dbReference type="EMBL" id="JBHTHY010000006">
    <property type="protein sequence ID" value="MFD0797715.1"/>
    <property type="molecule type" value="Genomic_DNA"/>
</dbReference>
<evidence type="ECO:0000313" key="2">
    <source>
        <dbReference type="Proteomes" id="UP001597012"/>
    </source>
</evidence>
<gene>
    <name evidence="1" type="ORF">ACFQZJ_09600</name>
</gene>
<dbReference type="PROSITE" id="PS51257">
    <property type="entry name" value="PROKAR_LIPOPROTEIN"/>
    <property type="match status" value="1"/>
</dbReference>
<proteinExistence type="predicted"/>
<reference evidence="2" key="1">
    <citation type="journal article" date="2019" name="Int. J. Syst. Evol. Microbiol.">
        <title>The Global Catalogue of Microorganisms (GCM) 10K type strain sequencing project: providing services to taxonomists for standard genome sequencing and annotation.</title>
        <authorList>
            <consortium name="The Broad Institute Genomics Platform"/>
            <consortium name="The Broad Institute Genome Sequencing Center for Infectious Disease"/>
            <person name="Wu L."/>
            <person name="Ma J."/>
        </authorList>
    </citation>
    <scope>NUCLEOTIDE SEQUENCE [LARGE SCALE GENOMIC DNA]</scope>
    <source>
        <strain evidence="2">CCUG 61948</strain>
    </source>
</reference>
<protein>
    <recommendedName>
        <fullName evidence="3">DUF4249 domain-containing protein</fullName>
    </recommendedName>
</protein>
<evidence type="ECO:0008006" key="3">
    <source>
        <dbReference type="Google" id="ProtNLM"/>
    </source>
</evidence>
<name>A0ABW3B3L1_9FLAO</name>